<sequence length="287" mass="31855">MQQDPNSRPATGYPYPYPPQQPANGYPPNAGTAYPYQNHNPYYVPLQPPSLRAVLIFTAVLLLPILSIFFIFLIIVRPQSPTVYLNSLSVSNFTVSDNRLSGKWDLRLQFQNPNSKMSLHYDDVLCTLYRGRETLSETRLQPFDLGTKDQAPFNATLSVSGTYVDGRVVDSIGKERAEKGSVEFDLRVVSLVTFRYGVYTGRSSETVFCDDVAVGVGGNISSGNMVGPAMRCKRENGRFLHCSAGETLIDQPKLLENLLQRDESTRADGRNFRDRAGFIAEHGTSAA</sequence>
<reference evidence="8" key="1">
    <citation type="journal article" date="2019" name="Database">
        <title>The radish genome database (RadishGD): an integrated information resource for radish genomics.</title>
        <authorList>
            <person name="Yu H.J."/>
            <person name="Baek S."/>
            <person name="Lee Y.J."/>
            <person name="Cho A."/>
            <person name="Mun J.H."/>
        </authorList>
    </citation>
    <scope>NUCLEOTIDE SEQUENCE [LARGE SCALE GENOMIC DNA]</scope>
    <source>
        <strain evidence="8">cv. WK10039</strain>
    </source>
</reference>
<dbReference type="PANTHER" id="PTHR31234:SF55">
    <property type="entry name" value="LATE EMBRYOGENESIS ABUNDANT (LEA) HYDROXYPROLINE-RICH GLYCOPROTEIN FAMILY"/>
    <property type="match status" value="1"/>
</dbReference>
<dbReference type="Proteomes" id="UP000504610">
    <property type="component" value="Chromosome 4"/>
</dbReference>
<dbReference type="RefSeq" id="XP_056864538.1">
    <property type="nucleotide sequence ID" value="XM_057008558.1"/>
</dbReference>
<evidence type="ECO:0000259" key="7">
    <source>
        <dbReference type="Pfam" id="PF03168"/>
    </source>
</evidence>
<evidence type="ECO:0000256" key="4">
    <source>
        <dbReference type="ARBA" id="ARBA00023136"/>
    </source>
</evidence>
<protein>
    <submittedName>
        <fullName evidence="9">NDR1/HIN1-like protein 10 isoform X1</fullName>
    </submittedName>
</protein>
<accession>A0A9W3DLI9</accession>
<evidence type="ECO:0000256" key="5">
    <source>
        <dbReference type="SAM" id="MobiDB-lite"/>
    </source>
</evidence>
<dbReference type="OrthoDB" id="695142at2759"/>
<keyword evidence="4 6" id="KW-0472">Membrane</keyword>
<dbReference type="AlphaFoldDB" id="A0A9W3DLI9"/>
<keyword evidence="3 6" id="KW-1133">Transmembrane helix</keyword>
<evidence type="ECO:0000256" key="6">
    <source>
        <dbReference type="SAM" id="Phobius"/>
    </source>
</evidence>
<keyword evidence="8" id="KW-1185">Reference proteome</keyword>
<dbReference type="GO" id="GO:0098542">
    <property type="term" value="P:defense response to other organism"/>
    <property type="evidence" value="ECO:0007669"/>
    <property type="project" value="InterPro"/>
</dbReference>
<dbReference type="InterPro" id="IPR004864">
    <property type="entry name" value="LEA_2"/>
</dbReference>
<keyword evidence="2 6" id="KW-0812">Transmembrane</keyword>
<evidence type="ECO:0000256" key="1">
    <source>
        <dbReference type="ARBA" id="ARBA00004167"/>
    </source>
</evidence>
<gene>
    <name evidence="9" type="primary">LOC108836199</name>
</gene>
<evidence type="ECO:0000313" key="9">
    <source>
        <dbReference type="RefSeq" id="XP_056864538.1"/>
    </source>
</evidence>
<organism evidence="8 9">
    <name type="scientific">Raphanus sativus</name>
    <name type="common">Radish</name>
    <name type="synonym">Raphanus raphanistrum var. sativus</name>
    <dbReference type="NCBI Taxonomy" id="3726"/>
    <lineage>
        <taxon>Eukaryota</taxon>
        <taxon>Viridiplantae</taxon>
        <taxon>Streptophyta</taxon>
        <taxon>Embryophyta</taxon>
        <taxon>Tracheophyta</taxon>
        <taxon>Spermatophyta</taxon>
        <taxon>Magnoliopsida</taxon>
        <taxon>eudicotyledons</taxon>
        <taxon>Gunneridae</taxon>
        <taxon>Pentapetalae</taxon>
        <taxon>rosids</taxon>
        <taxon>malvids</taxon>
        <taxon>Brassicales</taxon>
        <taxon>Brassicaceae</taxon>
        <taxon>Brassiceae</taxon>
        <taxon>Raphanus</taxon>
    </lineage>
</organism>
<reference evidence="9" key="2">
    <citation type="submission" date="2025-08" db="UniProtKB">
        <authorList>
            <consortium name="RefSeq"/>
        </authorList>
    </citation>
    <scope>IDENTIFICATION</scope>
    <source>
        <tissue evidence="9">Leaf</tissue>
    </source>
</reference>
<dbReference type="InterPro" id="IPR044839">
    <property type="entry name" value="NDR1-like"/>
</dbReference>
<feature type="domain" description="Late embryogenesis abundant protein LEA-2 subgroup" evidence="7">
    <location>
        <begin position="108"/>
        <end position="188"/>
    </location>
</feature>
<feature type="transmembrane region" description="Helical" evidence="6">
    <location>
        <begin position="53"/>
        <end position="76"/>
    </location>
</feature>
<dbReference type="PANTHER" id="PTHR31234">
    <property type="entry name" value="LATE EMBRYOGENESIS ABUNDANT (LEA) HYDROXYPROLINE-RICH GLYCOPROTEIN FAMILY"/>
    <property type="match status" value="1"/>
</dbReference>
<evidence type="ECO:0000256" key="2">
    <source>
        <dbReference type="ARBA" id="ARBA00022692"/>
    </source>
</evidence>
<evidence type="ECO:0000313" key="8">
    <source>
        <dbReference type="Proteomes" id="UP000504610"/>
    </source>
</evidence>
<dbReference type="GeneID" id="108836199"/>
<dbReference type="GO" id="GO:0005886">
    <property type="term" value="C:plasma membrane"/>
    <property type="evidence" value="ECO:0007669"/>
    <property type="project" value="TreeGrafter"/>
</dbReference>
<feature type="region of interest" description="Disordered" evidence="5">
    <location>
        <begin position="1"/>
        <end position="31"/>
    </location>
</feature>
<evidence type="ECO:0000256" key="3">
    <source>
        <dbReference type="ARBA" id="ARBA00022989"/>
    </source>
</evidence>
<name>A0A9W3DLI9_RAPSA</name>
<proteinExistence type="predicted"/>
<dbReference type="Pfam" id="PF03168">
    <property type="entry name" value="LEA_2"/>
    <property type="match status" value="1"/>
</dbReference>
<comment type="subcellular location">
    <subcellularLocation>
        <location evidence="1">Membrane</location>
        <topology evidence="1">Single-pass membrane protein</topology>
    </subcellularLocation>
</comment>